<dbReference type="InterPro" id="IPR011009">
    <property type="entry name" value="Kinase-like_dom_sf"/>
</dbReference>
<evidence type="ECO:0000313" key="2">
    <source>
        <dbReference type="EMBL" id="PYI29849.1"/>
    </source>
</evidence>
<keyword evidence="2" id="KW-0418">Kinase</keyword>
<dbReference type="GO" id="GO:0016301">
    <property type="term" value="F:kinase activity"/>
    <property type="evidence" value="ECO:0007669"/>
    <property type="project" value="UniProtKB-KW"/>
</dbReference>
<organism evidence="2 3">
    <name type="scientific">Aspergillus indologenus CBS 114.80</name>
    <dbReference type="NCBI Taxonomy" id="1450541"/>
    <lineage>
        <taxon>Eukaryota</taxon>
        <taxon>Fungi</taxon>
        <taxon>Dikarya</taxon>
        <taxon>Ascomycota</taxon>
        <taxon>Pezizomycotina</taxon>
        <taxon>Eurotiomycetes</taxon>
        <taxon>Eurotiomycetidae</taxon>
        <taxon>Eurotiales</taxon>
        <taxon>Aspergillaceae</taxon>
        <taxon>Aspergillus</taxon>
        <taxon>Aspergillus subgen. Circumdati</taxon>
    </lineage>
</organism>
<dbReference type="Proteomes" id="UP000248817">
    <property type="component" value="Unassembled WGS sequence"/>
</dbReference>
<dbReference type="SUPFAM" id="SSF56112">
    <property type="entry name" value="Protein kinase-like (PK-like)"/>
    <property type="match status" value="1"/>
</dbReference>
<dbReference type="CDD" id="cd05120">
    <property type="entry name" value="APH_ChoK_like"/>
    <property type="match status" value="1"/>
</dbReference>
<gene>
    <name evidence="2" type="ORF">BP00DRAFT_223527</name>
</gene>
<dbReference type="Gene3D" id="3.90.1200.10">
    <property type="match status" value="1"/>
</dbReference>
<dbReference type="PANTHER" id="PTHR21310">
    <property type="entry name" value="AMINOGLYCOSIDE PHOSPHOTRANSFERASE-RELATED-RELATED"/>
    <property type="match status" value="1"/>
</dbReference>
<dbReference type="EMBL" id="KZ825525">
    <property type="protein sequence ID" value="PYI29849.1"/>
    <property type="molecule type" value="Genomic_DNA"/>
</dbReference>
<dbReference type="PANTHER" id="PTHR21310:SF15">
    <property type="entry name" value="AMINOGLYCOSIDE PHOSPHOTRANSFERASE DOMAIN-CONTAINING PROTEIN"/>
    <property type="match status" value="1"/>
</dbReference>
<reference evidence="2 3" key="1">
    <citation type="submission" date="2018-02" db="EMBL/GenBank/DDBJ databases">
        <title>The genomes of Aspergillus section Nigri reveals drivers in fungal speciation.</title>
        <authorList>
            <consortium name="DOE Joint Genome Institute"/>
            <person name="Vesth T.C."/>
            <person name="Nybo J."/>
            <person name="Theobald S."/>
            <person name="Brandl J."/>
            <person name="Frisvad J.C."/>
            <person name="Nielsen K.F."/>
            <person name="Lyhne E.K."/>
            <person name="Kogle M.E."/>
            <person name="Kuo A."/>
            <person name="Riley R."/>
            <person name="Clum A."/>
            <person name="Nolan M."/>
            <person name="Lipzen A."/>
            <person name="Salamov A."/>
            <person name="Henrissat B."/>
            <person name="Wiebenga A."/>
            <person name="De vries R.P."/>
            <person name="Grigoriev I.V."/>
            <person name="Mortensen U.H."/>
            <person name="Andersen M.R."/>
            <person name="Baker S.E."/>
        </authorList>
    </citation>
    <scope>NUCLEOTIDE SEQUENCE [LARGE SCALE GENOMIC DNA]</scope>
    <source>
        <strain evidence="2 3">CBS 114.80</strain>
    </source>
</reference>
<sequence>MTDPSGGIPFRTQNMRKGDRYIKIGNTLFPCPEFENITDFITDLPPDQELITVLDKQMGRIILEYDFSYVTKSGHGVRPAEAEAMRLVSKHTSVPVPEVFFTEFGHGYGSIYMTRIPGSPLEEKWDTLDEKSKESVCLQVWGLISKIRTIPRPSELQGLFQCAADGSLSRDPLLEDLRDPGRPLMNDSDLRTRIFERYYACGGRRFEHQLPDMLPRSDCTVFTHADIAPRNIMVDERNTVTGILDWEYAGWYPDYWEYAQILRPAAAFGGDWSVWMDRTAPQRWDISGITAARRVLF</sequence>
<evidence type="ECO:0000259" key="1">
    <source>
        <dbReference type="Pfam" id="PF01636"/>
    </source>
</evidence>
<accession>A0A2V5HZE0</accession>
<dbReference type="Pfam" id="PF01636">
    <property type="entry name" value="APH"/>
    <property type="match status" value="1"/>
</dbReference>
<dbReference type="AlphaFoldDB" id="A0A2V5HZE0"/>
<keyword evidence="2" id="KW-0808">Transferase</keyword>
<protein>
    <submittedName>
        <fullName evidence="2">Kinase-like protein</fullName>
    </submittedName>
</protein>
<feature type="domain" description="Aminoglycoside phosphotransferase" evidence="1">
    <location>
        <begin position="79"/>
        <end position="262"/>
    </location>
</feature>
<evidence type="ECO:0000313" key="3">
    <source>
        <dbReference type="Proteomes" id="UP000248817"/>
    </source>
</evidence>
<dbReference type="InterPro" id="IPR002575">
    <property type="entry name" value="Aminoglycoside_PTrfase"/>
</dbReference>
<keyword evidence="3" id="KW-1185">Reference proteome</keyword>
<proteinExistence type="predicted"/>
<dbReference type="InterPro" id="IPR051678">
    <property type="entry name" value="AGP_Transferase"/>
</dbReference>
<name>A0A2V5HZE0_9EURO</name>